<organism evidence="3 4">
    <name type="scientific">Trichonephila inaurata madagascariensis</name>
    <dbReference type="NCBI Taxonomy" id="2747483"/>
    <lineage>
        <taxon>Eukaryota</taxon>
        <taxon>Metazoa</taxon>
        <taxon>Ecdysozoa</taxon>
        <taxon>Arthropoda</taxon>
        <taxon>Chelicerata</taxon>
        <taxon>Arachnida</taxon>
        <taxon>Araneae</taxon>
        <taxon>Araneomorphae</taxon>
        <taxon>Entelegynae</taxon>
        <taxon>Araneoidea</taxon>
        <taxon>Nephilidae</taxon>
        <taxon>Trichonephila</taxon>
        <taxon>Trichonephila inaurata</taxon>
    </lineage>
</organism>
<evidence type="ECO:0000259" key="2">
    <source>
        <dbReference type="Pfam" id="PF20700"/>
    </source>
</evidence>
<feature type="domain" description="Mutator-like transposase" evidence="2">
    <location>
        <begin position="3"/>
        <end position="106"/>
    </location>
</feature>
<dbReference type="Proteomes" id="UP000886998">
    <property type="component" value="Unassembled WGS sequence"/>
</dbReference>
<evidence type="ECO:0000313" key="3">
    <source>
        <dbReference type="EMBL" id="GFY46583.1"/>
    </source>
</evidence>
<dbReference type="InterPro" id="IPR049012">
    <property type="entry name" value="Mutator_transp_dom"/>
</dbReference>
<comment type="caution">
    <text evidence="3">The sequence shown here is derived from an EMBL/GenBank/DDBJ whole genome shotgun (WGS) entry which is preliminary data.</text>
</comment>
<feature type="compositionally biased region" description="Polar residues" evidence="1">
    <location>
        <begin position="161"/>
        <end position="174"/>
    </location>
</feature>
<feature type="compositionally biased region" description="Basic and acidic residues" evidence="1">
    <location>
        <begin position="175"/>
        <end position="196"/>
    </location>
</feature>
<dbReference type="EMBL" id="BMAV01005502">
    <property type="protein sequence ID" value="GFY46583.1"/>
    <property type="molecule type" value="Genomic_DNA"/>
</dbReference>
<feature type="compositionally biased region" description="Basic and acidic residues" evidence="1">
    <location>
        <begin position="145"/>
        <end position="160"/>
    </location>
</feature>
<name>A0A8X6X417_9ARAC</name>
<reference evidence="3" key="1">
    <citation type="submission" date="2020-08" db="EMBL/GenBank/DDBJ databases">
        <title>Multicomponent nature underlies the extraordinary mechanical properties of spider dragline silk.</title>
        <authorList>
            <person name="Kono N."/>
            <person name="Nakamura H."/>
            <person name="Mori M."/>
            <person name="Yoshida Y."/>
            <person name="Ohtoshi R."/>
            <person name="Malay A.D."/>
            <person name="Moran D.A.P."/>
            <person name="Tomita M."/>
            <person name="Numata K."/>
            <person name="Arakawa K."/>
        </authorList>
    </citation>
    <scope>NUCLEOTIDE SEQUENCE</scope>
</reference>
<feature type="compositionally biased region" description="Basic and acidic residues" evidence="1">
    <location>
        <begin position="126"/>
        <end position="137"/>
    </location>
</feature>
<evidence type="ECO:0000313" key="4">
    <source>
        <dbReference type="Proteomes" id="UP000886998"/>
    </source>
</evidence>
<proteinExistence type="predicted"/>
<accession>A0A8X6X417</accession>
<sequence>MHNINLSFVFVLRTIGKGHSAARKLCSPINVNFPSNTAFRCLEKKLEHVSNKFACKIMNEAAAEVRKKNNFDEVIQYCVSVDGTWQRRGHLSLNGCVSVISIDTGKKRQARTTCVQEIELPRKLVPDHQEERCKPKGDQSGPEENDFRSPARTDRVDNPDRSPNTRVAKNGSRSRGTDDPAVLDKVDNPDSKIARR</sequence>
<dbReference type="Pfam" id="PF20700">
    <property type="entry name" value="Mutator"/>
    <property type="match status" value="1"/>
</dbReference>
<evidence type="ECO:0000256" key="1">
    <source>
        <dbReference type="SAM" id="MobiDB-lite"/>
    </source>
</evidence>
<dbReference type="OrthoDB" id="6427993at2759"/>
<keyword evidence="4" id="KW-1185">Reference proteome</keyword>
<protein>
    <recommendedName>
        <fullName evidence="2">Mutator-like transposase domain-containing protein</fullName>
    </recommendedName>
</protein>
<feature type="region of interest" description="Disordered" evidence="1">
    <location>
        <begin position="126"/>
        <end position="196"/>
    </location>
</feature>
<gene>
    <name evidence="3" type="primary">AVEN_107614_1</name>
    <name evidence="3" type="ORF">TNIN_160791</name>
</gene>
<dbReference type="AlphaFoldDB" id="A0A8X6X417"/>